<evidence type="ECO:0000313" key="3">
    <source>
        <dbReference type="Proteomes" id="UP000295636"/>
    </source>
</evidence>
<protein>
    <submittedName>
        <fullName evidence="2">Alkylhydroperoxidase</fullName>
    </submittedName>
</protein>
<dbReference type="NCBIfam" id="TIGR00778">
    <property type="entry name" value="ahpD_dom"/>
    <property type="match status" value="1"/>
</dbReference>
<evidence type="ECO:0000313" key="2">
    <source>
        <dbReference type="EMBL" id="TDF92790.1"/>
    </source>
</evidence>
<dbReference type="EMBL" id="SMRT01000019">
    <property type="protein sequence ID" value="TDF92790.1"/>
    <property type="molecule type" value="Genomic_DNA"/>
</dbReference>
<keyword evidence="2" id="KW-0560">Oxidoreductase</keyword>
<evidence type="ECO:0000259" key="1">
    <source>
        <dbReference type="Pfam" id="PF02627"/>
    </source>
</evidence>
<comment type="caution">
    <text evidence="2">The sequence shown here is derived from an EMBL/GenBank/DDBJ whole genome shotgun (WGS) entry which is preliminary data.</text>
</comment>
<dbReference type="GO" id="GO:0051920">
    <property type="term" value="F:peroxiredoxin activity"/>
    <property type="evidence" value="ECO:0007669"/>
    <property type="project" value="InterPro"/>
</dbReference>
<dbReference type="InterPro" id="IPR029032">
    <property type="entry name" value="AhpD-like"/>
</dbReference>
<gene>
    <name evidence="2" type="ORF">E1757_29200</name>
</gene>
<organism evidence="2 3">
    <name type="scientific">Paenibacillus piri</name>
    <dbReference type="NCBI Taxonomy" id="2547395"/>
    <lineage>
        <taxon>Bacteria</taxon>
        <taxon>Bacillati</taxon>
        <taxon>Bacillota</taxon>
        <taxon>Bacilli</taxon>
        <taxon>Bacillales</taxon>
        <taxon>Paenibacillaceae</taxon>
        <taxon>Paenibacillus</taxon>
    </lineage>
</organism>
<keyword evidence="2" id="KW-0575">Peroxidase</keyword>
<name>A0A4R5KF55_9BACL</name>
<feature type="domain" description="Carboxymuconolactone decarboxylase-like" evidence="1">
    <location>
        <begin position="43"/>
        <end position="95"/>
    </location>
</feature>
<dbReference type="InterPro" id="IPR003779">
    <property type="entry name" value="CMD-like"/>
</dbReference>
<dbReference type="Gene3D" id="1.20.1290.10">
    <property type="entry name" value="AhpD-like"/>
    <property type="match status" value="1"/>
</dbReference>
<accession>A0A4R5KF55</accession>
<reference evidence="2 3" key="1">
    <citation type="submission" date="2019-03" db="EMBL/GenBank/DDBJ databases">
        <title>This is whole genome sequence of Paenibacillus sp MS74 strain.</title>
        <authorList>
            <person name="Trinh H.N."/>
        </authorList>
    </citation>
    <scope>NUCLEOTIDE SEQUENCE [LARGE SCALE GENOMIC DNA]</scope>
    <source>
        <strain evidence="2 3">MS74</strain>
    </source>
</reference>
<proteinExistence type="predicted"/>
<dbReference type="Pfam" id="PF02627">
    <property type="entry name" value="CMD"/>
    <property type="match status" value="1"/>
</dbReference>
<dbReference type="RefSeq" id="WP_133234885.1">
    <property type="nucleotide sequence ID" value="NZ_SMRT01000019.1"/>
</dbReference>
<dbReference type="InterPro" id="IPR004675">
    <property type="entry name" value="AhpD_core"/>
</dbReference>
<dbReference type="Proteomes" id="UP000295636">
    <property type="component" value="Unassembled WGS sequence"/>
</dbReference>
<sequence>MIKYIRPLPVSSCNGLVSEMYKQIRRDFGFVGDIFIMHSPSPPLLASLWAALRETELVGSVPRGIKEAVAAAVARANQCSFCVDAHTTMLMAAGNHEVAQKISKDQVDSISDEKMYSIVKWALATRSPRSSILLNPPFTAQEAPEIIGTAVTTHYITRMMDVLLTNKTLVPINHSLMNYMIKRVIALLFSSSIRKSRKPGESIVFLSEALLPDDLRWAKSHPIISRAFACFAADTEAAGHTTLPEEVRSNVRHYIDEWDGKEPGLSRKWVEQTVKTLSGPSKIAAKLALLTAIAPYQIDEDLIQDFRSAYEDDVQLLNVLSWSSFMAARKIGSWLSEPNYEEEGQ</sequence>
<dbReference type="OrthoDB" id="9808310at2"/>
<dbReference type="AlphaFoldDB" id="A0A4R5KF55"/>
<keyword evidence="3" id="KW-1185">Reference proteome</keyword>
<dbReference type="SUPFAM" id="SSF69118">
    <property type="entry name" value="AhpD-like"/>
    <property type="match status" value="1"/>
</dbReference>